<dbReference type="PROSITE" id="PS51898">
    <property type="entry name" value="TYR_RECOMBINASE"/>
    <property type="match status" value="1"/>
</dbReference>
<accession>A0A174Z6A2</accession>
<keyword evidence="2 4" id="KW-0238">DNA-binding</keyword>
<comment type="similarity">
    <text evidence="1">Belongs to the 'phage' integrase family.</text>
</comment>
<evidence type="ECO:0000259" key="5">
    <source>
        <dbReference type="PROSITE" id="PS51898"/>
    </source>
</evidence>
<dbReference type="Gene3D" id="1.10.443.10">
    <property type="entry name" value="Intergrase catalytic core"/>
    <property type="match status" value="1"/>
</dbReference>
<dbReference type="Pfam" id="PF00589">
    <property type="entry name" value="Phage_integrase"/>
    <property type="match status" value="1"/>
</dbReference>
<dbReference type="InterPro" id="IPR002104">
    <property type="entry name" value="Integrase_catalytic"/>
</dbReference>
<dbReference type="AlphaFoldDB" id="A0A174Z6A2"/>
<feature type="domain" description="Tyr recombinase" evidence="5">
    <location>
        <begin position="103"/>
        <end position="291"/>
    </location>
</feature>
<organism evidence="7 8">
    <name type="scientific">Lachnospira eligens</name>
    <dbReference type="NCBI Taxonomy" id="39485"/>
    <lineage>
        <taxon>Bacteria</taxon>
        <taxon>Bacillati</taxon>
        <taxon>Bacillota</taxon>
        <taxon>Clostridia</taxon>
        <taxon>Lachnospirales</taxon>
        <taxon>Lachnospiraceae</taxon>
        <taxon>Lachnospira</taxon>
    </lineage>
</organism>
<dbReference type="PANTHER" id="PTHR30349:SF64">
    <property type="entry name" value="PROPHAGE INTEGRASE INTD-RELATED"/>
    <property type="match status" value="1"/>
</dbReference>
<dbReference type="PANTHER" id="PTHR30349">
    <property type="entry name" value="PHAGE INTEGRASE-RELATED"/>
    <property type="match status" value="1"/>
</dbReference>
<dbReference type="InterPro" id="IPR011010">
    <property type="entry name" value="DNA_brk_join_enz"/>
</dbReference>
<dbReference type="GO" id="GO:0003677">
    <property type="term" value="F:DNA binding"/>
    <property type="evidence" value="ECO:0007669"/>
    <property type="project" value="UniProtKB-UniRule"/>
</dbReference>
<evidence type="ECO:0000256" key="3">
    <source>
        <dbReference type="ARBA" id="ARBA00023172"/>
    </source>
</evidence>
<dbReference type="Proteomes" id="UP000095621">
    <property type="component" value="Unassembled WGS sequence"/>
</dbReference>
<sequence>MNTISDYIKLFIQDRKVYCEDVTVQSYIFYLGRFTKWLDSDDFDLLNKQTLRDYIYSLRYRMKNTSIATNYRPVKAFCKWLYQEDYLEKDITIGVKLPKKDPAIVEPLTAPEVKQIDDTIINMSLNNHLALRNYCIFHLMLDCGLRRKEVVQLHRLDIKSDRLIIHNAKNNKDRIVLLPSFLYFSLRNYYNESHYAHDYVKNSSSSVFLDMYDNDPITLNTIKCFYQDLKSLSGIERIHGHLCRHTFATSYLQYGGDMEKLRLYMGHADYEILKNYLHLSLIYPDVYKLDDIFFKKPDT</sequence>
<evidence type="ECO:0000256" key="1">
    <source>
        <dbReference type="ARBA" id="ARBA00008857"/>
    </source>
</evidence>
<evidence type="ECO:0000313" key="8">
    <source>
        <dbReference type="Proteomes" id="UP000095621"/>
    </source>
</evidence>
<protein>
    <submittedName>
        <fullName evidence="7">Tyrosine recombinase XerD</fullName>
    </submittedName>
</protein>
<dbReference type="CDD" id="cd00397">
    <property type="entry name" value="DNA_BRE_C"/>
    <property type="match status" value="1"/>
</dbReference>
<dbReference type="Gene3D" id="1.10.150.130">
    <property type="match status" value="1"/>
</dbReference>
<reference evidence="7 8" key="1">
    <citation type="submission" date="2015-09" db="EMBL/GenBank/DDBJ databases">
        <authorList>
            <consortium name="Pathogen Informatics"/>
        </authorList>
    </citation>
    <scope>NUCLEOTIDE SEQUENCE [LARGE SCALE GENOMIC DNA]</scope>
    <source>
        <strain evidence="7 8">2789STDY5834875</strain>
    </source>
</reference>
<dbReference type="InterPro" id="IPR050090">
    <property type="entry name" value="Tyrosine_recombinase_XerCD"/>
</dbReference>
<dbReference type="OrthoDB" id="9801717at2"/>
<evidence type="ECO:0000259" key="6">
    <source>
        <dbReference type="PROSITE" id="PS51900"/>
    </source>
</evidence>
<proteinExistence type="inferred from homology"/>
<dbReference type="InterPro" id="IPR010998">
    <property type="entry name" value="Integrase_recombinase_N"/>
</dbReference>
<gene>
    <name evidence="7" type="primary">xerD_4</name>
    <name evidence="7" type="ORF">ERS852490_03156</name>
</gene>
<dbReference type="InterPro" id="IPR013762">
    <property type="entry name" value="Integrase-like_cat_sf"/>
</dbReference>
<feature type="domain" description="Core-binding (CB)" evidence="6">
    <location>
        <begin position="2"/>
        <end position="82"/>
    </location>
</feature>
<name>A0A174Z6A2_9FIRM</name>
<evidence type="ECO:0000313" key="7">
    <source>
        <dbReference type="EMBL" id="CUQ79481.1"/>
    </source>
</evidence>
<evidence type="ECO:0000256" key="4">
    <source>
        <dbReference type="PROSITE-ProRule" id="PRU01248"/>
    </source>
</evidence>
<dbReference type="RefSeq" id="WP_055217056.1">
    <property type="nucleotide sequence ID" value="NZ_CZBU01000012.1"/>
</dbReference>
<dbReference type="EMBL" id="CZBU01000012">
    <property type="protein sequence ID" value="CUQ79481.1"/>
    <property type="molecule type" value="Genomic_DNA"/>
</dbReference>
<dbReference type="PROSITE" id="PS51900">
    <property type="entry name" value="CB"/>
    <property type="match status" value="1"/>
</dbReference>
<dbReference type="SUPFAM" id="SSF56349">
    <property type="entry name" value="DNA breaking-rejoining enzymes"/>
    <property type="match status" value="1"/>
</dbReference>
<dbReference type="GO" id="GO:0015074">
    <property type="term" value="P:DNA integration"/>
    <property type="evidence" value="ECO:0007669"/>
    <property type="project" value="InterPro"/>
</dbReference>
<evidence type="ECO:0000256" key="2">
    <source>
        <dbReference type="ARBA" id="ARBA00023125"/>
    </source>
</evidence>
<keyword evidence="3" id="KW-0233">DNA recombination</keyword>
<dbReference type="GO" id="GO:0006310">
    <property type="term" value="P:DNA recombination"/>
    <property type="evidence" value="ECO:0007669"/>
    <property type="project" value="UniProtKB-KW"/>
</dbReference>
<dbReference type="InterPro" id="IPR044068">
    <property type="entry name" value="CB"/>
</dbReference>